<accession>A0A2J6QDC7</accession>
<sequence length="187" mass="20856">MFMRLSFRNAQMQAVFGPNWQRKLGRVLGPEGFLPNGNDPSRFAVLLHNSIKVPAGATPLCRGLWFTKEDLNIAFSIAVSSHSYHIMKLLLDTGEVNPKGTGRSGVPWIFLAVGGESYGELYPKKAVETLIEHGAEPDLFYDGHTLISYSILHQELERTSSALAERSNIYWTRVLASTEERSQFPCA</sequence>
<protein>
    <recommendedName>
        <fullName evidence="3">Ankyrin</fullName>
    </recommendedName>
</protein>
<name>A0A2J6QDC7_9HELO</name>
<organism evidence="1 2">
    <name type="scientific">Hyaloscypha hepaticicola</name>
    <dbReference type="NCBI Taxonomy" id="2082293"/>
    <lineage>
        <taxon>Eukaryota</taxon>
        <taxon>Fungi</taxon>
        <taxon>Dikarya</taxon>
        <taxon>Ascomycota</taxon>
        <taxon>Pezizomycotina</taxon>
        <taxon>Leotiomycetes</taxon>
        <taxon>Helotiales</taxon>
        <taxon>Hyaloscyphaceae</taxon>
        <taxon>Hyaloscypha</taxon>
    </lineage>
</organism>
<dbReference type="SUPFAM" id="SSF48403">
    <property type="entry name" value="Ankyrin repeat"/>
    <property type="match status" value="1"/>
</dbReference>
<dbReference type="Proteomes" id="UP000235672">
    <property type="component" value="Unassembled WGS sequence"/>
</dbReference>
<evidence type="ECO:0000313" key="1">
    <source>
        <dbReference type="EMBL" id="PMD24272.1"/>
    </source>
</evidence>
<dbReference type="EMBL" id="KZ613473">
    <property type="protein sequence ID" value="PMD24272.1"/>
    <property type="molecule type" value="Genomic_DNA"/>
</dbReference>
<proteinExistence type="predicted"/>
<dbReference type="InterPro" id="IPR036770">
    <property type="entry name" value="Ankyrin_rpt-contain_sf"/>
</dbReference>
<evidence type="ECO:0008006" key="3">
    <source>
        <dbReference type="Google" id="ProtNLM"/>
    </source>
</evidence>
<gene>
    <name evidence="1" type="ORF">NA56DRAFT_700755</name>
</gene>
<dbReference type="AlphaFoldDB" id="A0A2J6QDC7"/>
<keyword evidence="2" id="KW-1185">Reference proteome</keyword>
<evidence type="ECO:0000313" key="2">
    <source>
        <dbReference type="Proteomes" id="UP000235672"/>
    </source>
</evidence>
<dbReference type="Gene3D" id="1.25.40.20">
    <property type="entry name" value="Ankyrin repeat-containing domain"/>
    <property type="match status" value="1"/>
</dbReference>
<reference evidence="1 2" key="1">
    <citation type="submission" date="2016-05" db="EMBL/GenBank/DDBJ databases">
        <title>A degradative enzymes factory behind the ericoid mycorrhizal symbiosis.</title>
        <authorList>
            <consortium name="DOE Joint Genome Institute"/>
            <person name="Martino E."/>
            <person name="Morin E."/>
            <person name="Grelet G."/>
            <person name="Kuo A."/>
            <person name="Kohler A."/>
            <person name="Daghino S."/>
            <person name="Barry K."/>
            <person name="Choi C."/>
            <person name="Cichocki N."/>
            <person name="Clum A."/>
            <person name="Copeland A."/>
            <person name="Hainaut M."/>
            <person name="Haridas S."/>
            <person name="Labutti K."/>
            <person name="Lindquist E."/>
            <person name="Lipzen A."/>
            <person name="Khouja H.-R."/>
            <person name="Murat C."/>
            <person name="Ohm R."/>
            <person name="Olson A."/>
            <person name="Spatafora J."/>
            <person name="Veneault-Fourrey C."/>
            <person name="Henrissat B."/>
            <person name="Grigoriev I."/>
            <person name="Martin F."/>
            <person name="Perotto S."/>
        </authorList>
    </citation>
    <scope>NUCLEOTIDE SEQUENCE [LARGE SCALE GENOMIC DNA]</scope>
    <source>
        <strain evidence="1 2">UAMH 7357</strain>
    </source>
</reference>